<sequence length="494" mass="52554">MRVDRAEAEYDYVVVGAGLAGCVVAARLAEDARVLVLEAGPWVEDDRITRPSGWPWLLDSDYDWRYRTEPQRHLGGRVLSWPRGRLVGGSGAINALVWIRGAASDFEAWARYGGPSWGADAMGERFRALAASGRVSVEPQHRPHPYALAFVEAATAAGFPANPDFNVGSQEGIGLYRITRRGPSRHHTVEGYLRPALAGGNLTVVPDSPVERIVVESGWAVGVVSGGRTYRAAREIVLTAGTVASPQLLLLSGIGPAAQLRSCGVTPLYDLPGVGANLHDHVQVSVSYRTRETVPLARESNLGEAGGFVASRPGLPAPDIQLSFAPMENLNHADALGGGFTIGPAVTRPRSRGTLTLRSPAPGDPPRLDPNYLADPDDVETLIEGVRIARAIAGTKPLADLRVDGAADRSPEPSRRELEAFVRAGAETQFHPVGTCRFGTDDDAVVDPELRVRGVEGLRVADASVIPEMITGNIQAATIVVAERAAELLIGGRS</sequence>
<dbReference type="PROSITE" id="PS51257">
    <property type="entry name" value="PROKAR_LIPOPROTEIN"/>
    <property type="match status" value="1"/>
</dbReference>
<keyword evidence="10" id="KW-1185">Reference proteome</keyword>
<organism evidence="9 10">
    <name type="scientific">Cryptosporangium minutisporangium</name>
    <dbReference type="NCBI Taxonomy" id="113569"/>
    <lineage>
        <taxon>Bacteria</taxon>
        <taxon>Bacillati</taxon>
        <taxon>Actinomycetota</taxon>
        <taxon>Actinomycetes</taxon>
        <taxon>Cryptosporangiales</taxon>
        <taxon>Cryptosporangiaceae</taxon>
        <taxon>Cryptosporangium</taxon>
    </lineage>
</organism>
<evidence type="ECO:0000313" key="9">
    <source>
        <dbReference type="EMBL" id="GAA3387507.1"/>
    </source>
</evidence>
<keyword evidence="3 5" id="KW-0285">Flavoprotein</keyword>
<dbReference type="InterPro" id="IPR012132">
    <property type="entry name" value="GMC_OxRdtase"/>
</dbReference>
<dbReference type="PIRSF" id="PIRSF000137">
    <property type="entry name" value="Alcohol_oxidase"/>
    <property type="match status" value="1"/>
</dbReference>
<dbReference type="InterPro" id="IPR036188">
    <property type="entry name" value="FAD/NAD-bd_sf"/>
</dbReference>
<dbReference type="Proteomes" id="UP001501676">
    <property type="component" value="Unassembled WGS sequence"/>
</dbReference>
<evidence type="ECO:0000256" key="1">
    <source>
        <dbReference type="ARBA" id="ARBA00001974"/>
    </source>
</evidence>
<dbReference type="PROSITE" id="PS00624">
    <property type="entry name" value="GMC_OXRED_2"/>
    <property type="match status" value="1"/>
</dbReference>
<protein>
    <submittedName>
        <fullName evidence="9">GMC family oxidoreductase N-terminal domain-containing protein</fullName>
    </submittedName>
</protein>
<dbReference type="Gene3D" id="3.50.50.60">
    <property type="entry name" value="FAD/NAD(P)-binding domain"/>
    <property type="match status" value="1"/>
</dbReference>
<proteinExistence type="inferred from homology"/>
<comment type="cofactor">
    <cofactor evidence="1">
        <name>FAD</name>
        <dbReference type="ChEBI" id="CHEBI:57692"/>
    </cofactor>
</comment>
<feature type="domain" description="Glucose-methanol-choline oxidoreductase N-terminal" evidence="8">
    <location>
        <begin position="241"/>
        <end position="255"/>
    </location>
</feature>
<evidence type="ECO:0000256" key="3">
    <source>
        <dbReference type="ARBA" id="ARBA00022630"/>
    </source>
</evidence>
<dbReference type="Pfam" id="PF00732">
    <property type="entry name" value="GMC_oxred_N"/>
    <property type="match status" value="1"/>
</dbReference>
<feature type="region of interest" description="Disordered" evidence="6">
    <location>
        <begin position="342"/>
        <end position="370"/>
    </location>
</feature>
<comment type="similarity">
    <text evidence="2 5">Belongs to the GMC oxidoreductase family.</text>
</comment>
<reference evidence="10" key="1">
    <citation type="journal article" date="2019" name="Int. J. Syst. Evol. Microbiol.">
        <title>The Global Catalogue of Microorganisms (GCM) 10K type strain sequencing project: providing services to taxonomists for standard genome sequencing and annotation.</title>
        <authorList>
            <consortium name="The Broad Institute Genomics Platform"/>
            <consortium name="The Broad Institute Genome Sequencing Center for Infectious Disease"/>
            <person name="Wu L."/>
            <person name="Ma J."/>
        </authorList>
    </citation>
    <scope>NUCLEOTIDE SEQUENCE [LARGE SCALE GENOMIC DNA]</scope>
    <source>
        <strain evidence="10">JCM 9458</strain>
    </source>
</reference>
<comment type="caution">
    <text evidence="9">The sequence shown here is derived from an EMBL/GenBank/DDBJ whole genome shotgun (WGS) entry which is preliminary data.</text>
</comment>
<evidence type="ECO:0000256" key="6">
    <source>
        <dbReference type="SAM" id="MobiDB-lite"/>
    </source>
</evidence>
<evidence type="ECO:0000256" key="5">
    <source>
        <dbReference type="RuleBase" id="RU003968"/>
    </source>
</evidence>
<dbReference type="SUPFAM" id="SSF51905">
    <property type="entry name" value="FAD/NAD(P)-binding domain"/>
    <property type="match status" value="1"/>
</dbReference>
<dbReference type="SUPFAM" id="SSF54373">
    <property type="entry name" value="FAD-linked reductases, C-terminal domain"/>
    <property type="match status" value="1"/>
</dbReference>
<dbReference type="Pfam" id="PF05199">
    <property type="entry name" value="GMC_oxred_C"/>
    <property type="match status" value="1"/>
</dbReference>
<dbReference type="InterPro" id="IPR007867">
    <property type="entry name" value="GMC_OxRtase_C"/>
</dbReference>
<dbReference type="EMBL" id="BAAAYN010000018">
    <property type="protein sequence ID" value="GAA3387507.1"/>
    <property type="molecule type" value="Genomic_DNA"/>
</dbReference>
<evidence type="ECO:0000313" key="10">
    <source>
        <dbReference type="Proteomes" id="UP001501676"/>
    </source>
</evidence>
<dbReference type="PANTHER" id="PTHR11552">
    <property type="entry name" value="GLUCOSE-METHANOL-CHOLINE GMC OXIDOREDUCTASE"/>
    <property type="match status" value="1"/>
</dbReference>
<gene>
    <name evidence="9" type="ORF">GCM10020369_30270</name>
</gene>
<evidence type="ECO:0000256" key="4">
    <source>
        <dbReference type="ARBA" id="ARBA00022827"/>
    </source>
</evidence>
<accession>A0ABP6SX56</accession>
<dbReference type="RefSeq" id="WP_345728724.1">
    <property type="nucleotide sequence ID" value="NZ_BAAAYN010000018.1"/>
</dbReference>
<keyword evidence="4 5" id="KW-0274">FAD</keyword>
<evidence type="ECO:0000259" key="7">
    <source>
        <dbReference type="PROSITE" id="PS00623"/>
    </source>
</evidence>
<dbReference type="PROSITE" id="PS00623">
    <property type="entry name" value="GMC_OXRED_1"/>
    <property type="match status" value="1"/>
</dbReference>
<dbReference type="PANTHER" id="PTHR11552:SF147">
    <property type="entry name" value="CHOLINE DEHYDROGENASE, MITOCHONDRIAL"/>
    <property type="match status" value="1"/>
</dbReference>
<dbReference type="InterPro" id="IPR000172">
    <property type="entry name" value="GMC_OxRdtase_N"/>
</dbReference>
<evidence type="ECO:0000256" key="2">
    <source>
        <dbReference type="ARBA" id="ARBA00010790"/>
    </source>
</evidence>
<name>A0ABP6SX56_9ACTN</name>
<evidence type="ECO:0000259" key="8">
    <source>
        <dbReference type="PROSITE" id="PS00624"/>
    </source>
</evidence>
<dbReference type="Gene3D" id="3.30.560.10">
    <property type="entry name" value="Glucose Oxidase, domain 3"/>
    <property type="match status" value="1"/>
</dbReference>
<feature type="domain" description="Glucose-methanol-choline oxidoreductase N-terminal" evidence="7">
    <location>
        <begin position="84"/>
        <end position="107"/>
    </location>
</feature>